<dbReference type="InterPro" id="IPR029058">
    <property type="entry name" value="AB_hydrolase_fold"/>
</dbReference>
<organism evidence="3 4">
    <name type="scientific">candidate division CSSED10-310 bacterium</name>
    <dbReference type="NCBI Taxonomy" id="2855610"/>
    <lineage>
        <taxon>Bacteria</taxon>
        <taxon>Bacteria division CSSED10-310</taxon>
    </lineage>
</organism>
<evidence type="ECO:0000259" key="2">
    <source>
        <dbReference type="Pfam" id="PF00326"/>
    </source>
</evidence>
<dbReference type="InterPro" id="IPR001375">
    <property type="entry name" value="Peptidase_S9_cat"/>
</dbReference>
<gene>
    <name evidence="3" type="ORF">ACFL27_27005</name>
</gene>
<dbReference type="Gene3D" id="3.40.50.1820">
    <property type="entry name" value="alpha/beta hydrolase"/>
    <property type="match status" value="1"/>
</dbReference>
<comment type="caution">
    <text evidence="3">The sequence shown here is derived from an EMBL/GenBank/DDBJ whole genome shotgun (WGS) entry which is preliminary data.</text>
</comment>
<feature type="domain" description="Peptidase S9 prolyl oligopeptidase catalytic" evidence="2">
    <location>
        <begin position="217"/>
        <end position="371"/>
    </location>
</feature>
<dbReference type="Proteomes" id="UP001594351">
    <property type="component" value="Unassembled WGS sequence"/>
</dbReference>
<dbReference type="SUPFAM" id="SSF53474">
    <property type="entry name" value="alpha/beta-Hydrolases"/>
    <property type="match status" value="1"/>
</dbReference>
<keyword evidence="1 3" id="KW-0378">Hydrolase</keyword>
<dbReference type="EMBL" id="JBHPBY010000623">
    <property type="protein sequence ID" value="MFC1853850.1"/>
    <property type="molecule type" value="Genomic_DNA"/>
</dbReference>
<name>A0ABV6Z5Y0_UNCC1</name>
<accession>A0ABV6Z5Y0</accession>
<dbReference type="PANTHER" id="PTHR42776">
    <property type="entry name" value="SERINE PEPTIDASE S9 FAMILY MEMBER"/>
    <property type="match status" value="1"/>
</dbReference>
<dbReference type="EC" id="3.4.-.-" evidence="3"/>
<dbReference type="GO" id="GO:0016787">
    <property type="term" value="F:hydrolase activity"/>
    <property type="evidence" value="ECO:0007669"/>
    <property type="project" value="UniProtKB-KW"/>
</dbReference>
<evidence type="ECO:0000256" key="1">
    <source>
        <dbReference type="ARBA" id="ARBA00022801"/>
    </source>
</evidence>
<reference evidence="3 4" key="1">
    <citation type="submission" date="2024-09" db="EMBL/GenBank/DDBJ databases">
        <title>Laminarin stimulates single cell rates of sulfate reduction while oxygen inhibits transcriptomic activity in coastal marine sediment.</title>
        <authorList>
            <person name="Lindsay M."/>
            <person name="Orcutt B."/>
            <person name="Emerson D."/>
            <person name="Stepanauskas R."/>
            <person name="D'Angelo T."/>
        </authorList>
    </citation>
    <scope>NUCLEOTIDE SEQUENCE [LARGE SCALE GENOMIC DNA]</scope>
    <source>
        <strain evidence="3">SAG AM-311-K15</strain>
    </source>
</reference>
<dbReference type="PANTHER" id="PTHR42776:SF28">
    <property type="entry name" value="GLUTAMYL ENDOPEPTIDASE, CHLOROPLASTIC-RELATED"/>
    <property type="match status" value="1"/>
</dbReference>
<proteinExistence type="predicted"/>
<evidence type="ECO:0000313" key="3">
    <source>
        <dbReference type="EMBL" id="MFC1853850.1"/>
    </source>
</evidence>
<dbReference type="Pfam" id="PF00326">
    <property type="entry name" value="Peptidase_S9"/>
    <property type="match status" value="1"/>
</dbReference>
<evidence type="ECO:0000313" key="4">
    <source>
        <dbReference type="Proteomes" id="UP001594351"/>
    </source>
</evidence>
<keyword evidence="4" id="KW-1185">Reference proteome</keyword>
<protein>
    <submittedName>
        <fullName evidence="3">Alpha/beta hydrolase family protein</fullName>
        <ecNumber evidence="3">3.4.-.-</ecNumber>
    </submittedName>
</protein>
<sequence>MTQLEDFIFMTGKGATPKGPRPFLDRFSVKTLHKERLFRSDPAGYEKFIDWVDIEAGTFLTRKESPRDVPNYLKRTLLEKLKGSVEAGEAHWRSKIEPLTHFEDPVPQLREITQRIVTYKRADGTPLSFKLYLPPGYREGEKRPTVLWAYPLEYSDSETAGQVTKSDQRFLRFWGATYLHYLLDGYVVLGGVGMPVIGDPDTAYDTFIEQLVSCAEAAINKAVDLGVTDRDRIGIIGHSHGGLMVATLLAHSDLFRAGIARSGAYNHTLRPFGFQHERRTLYQARDTYTRLSPLFHADKINEPLMLIHGAADPNPGTVPLQSRKLFEAVRGTGGTVRLLMLPHEGHGYRSREGIEQTLADQLTWFERYVKNAKQGKKEK</sequence>